<dbReference type="PANTHER" id="PTHR36887:SF1">
    <property type="entry name" value="OS01G0532300 PROTEIN"/>
    <property type="match status" value="1"/>
</dbReference>
<comment type="caution">
    <text evidence="1">The sequence shown here is derived from an EMBL/GenBank/DDBJ whole genome shotgun (WGS) entry which is preliminary data.</text>
</comment>
<evidence type="ECO:0000313" key="1">
    <source>
        <dbReference type="EMBL" id="GKV38754.1"/>
    </source>
</evidence>
<name>A0AAV5LPI9_9ROSI</name>
<dbReference type="InterPro" id="IPR008480">
    <property type="entry name" value="DUF761_pln"/>
</dbReference>
<dbReference type="AlphaFoldDB" id="A0AAV5LPI9"/>
<dbReference type="EMBL" id="BPVZ01000130">
    <property type="protein sequence ID" value="GKV38754.1"/>
    <property type="molecule type" value="Genomic_DNA"/>
</dbReference>
<proteinExistence type="predicted"/>
<sequence length="96" mass="10783">MNGVKSHDGEKWALHLNVEKVKKCPSTPSLFFIGAGDAEAELHDAVEFEEEEDELGGEELFAKAESFIGNFNKQLKMQREVLEEDSRILSECLLSI</sequence>
<evidence type="ECO:0000313" key="2">
    <source>
        <dbReference type="Proteomes" id="UP001054252"/>
    </source>
</evidence>
<accession>A0AAV5LPI9</accession>
<gene>
    <name evidence="1" type="ORF">SLEP1_g46633</name>
</gene>
<organism evidence="1 2">
    <name type="scientific">Rubroshorea leprosula</name>
    <dbReference type="NCBI Taxonomy" id="152421"/>
    <lineage>
        <taxon>Eukaryota</taxon>
        <taxon>Viridiplantae</taxon>
        <taxon>Streptophyta</taxon>
        <taxon>Embryophyta</taxon>
        <taxon>Tracheophyta</taxon>
        <taxon>Spermatophyta</taxon>
        <taxon>Magnoliopsida</taxon>
        <taxon>eudicotyledons</taxon>
        <taxon>Gunneridae</taxon>
        <taxon>Pentapetalae</taxon>
        <taxon>rosids</taxon>
        <taxon>malvids</taxon>
        <taxon>Malvales</taxon>
        <taxon>Dipterocarpaceae</taxon>
        <taxon>Rubroshorea</taxon>
    </lineage>
</organism>
<protein>
    <submittedName>
        <fullName evidence="1">Uncharacterized protein</fullName>
    </submittedName>
</protein>
<dbReference type="PANTHER" id="PTHR36887">
    <property type="entry name" value="OS01G0532300 PROTEIN"/>
    <property type="match status" value="1"/>
</dbReference>
<keyword evidence="2" id="KW-1185">Reference proteome</keyword>
<dbReference type="Pfam" id="PF05553">
    <property type="entry name" value="DUF761"/>
    <property type="match status" value="1"/>
</dbReference>
<dbReference type="Proteomes" id="UP001054252">
    <property type="component" value="Unassembled WGS sequence"/>
</dbReference>
<reference evidence="1 2" key="1">
    <citation type="journal article" date="2021" name="Commun. Biol.">
        <title>The genome of Shorea leprosula (Dipterocarpaceae) highlights the ecological relevance of drought in aseasonal tropical rainforests.</title>
        <authorList>
            <person name="Ng K.K.S."/>
            <person name="Kobayashi M.J."/>
            <person name="Fawcett J.A."/>
            <person name="Hatakeyama M."/>
            <person name="Paape T."/>
            <person name="Ng C.H."/>
            <person name="Ang C.C."/>
            <person name="Tnah L.H."/>
            <person name="Lee C.T."/>
            <person name="Nishiyama T."/>
            <person name="Sese J."/>
            <person name="O'Brien M.J."/>
            <person name="Copetti D."/>
            <person name="Mohd Noor M.I."/>
            <person name="Ong R.C."/>
            <person name="Putra M."/>
            <person name="Sireger I.Z."/>
            <person name="Indrioko S."/>
            <person name="Kosugi Y."/>
            <person name="Izuno A."/>
            <person name="Isagi Y."/>
            <person name="Lee S.L."/>
            <person name="Shimizu K.K."/>
        </authorList>
    </citation>
    <scope>NUCLEOTIDE SEQUENCE [LARGE SCALE GENOMIC DNA]</scope>
    <source>
        <strain evidence="1">214</strain>
    </source>
</reference>